<accession>A0A6H1P7I1</accession>
<reference evidence="2 3" key="2">
    <citation type="submission" date="2020-04" db="EMBL/GenBank/DDBJ databases">
        <authorList>
            <person name="Fomenkov A."/>
            <person name="Anton B.P."/>
            <person name="Roberts R.J."/>
        </authorList>
    </citation>
    <scope>NUCLEOTIDE SEQUENCE [LARGE SCALE GENOMIC DNA]</scope>
    <source>
        <strain evidence="2 3">S2</strain>
    </source>
</reference>
<protein>
    <submittedName>
        <fullName evidence="2">DUF1835 domain-containing protein</fullName>
    </submittedName>
</protein>
<dbReference type="EMBL" id="CP051128">
    <property type="protein sequence ID" value="QIZ09425.1"/>
    <property type="molecule type" value="Genomic_DNA"/>
</dbReference>
<feature type="domain" description="DUF1835" evidence="1">
    <location>
        <begin position="2"/>
        <end position="106"/>
    </location>
</feature>
<dbReference type="AlphaFoldDB" id="A0A6H1P7I1"/>
<name>A0A6H1P7I1_PRIMG</name>
<evidence type="ECO:0000259" key="1">
    <source>
        <dbReference type="Pfam" id="PF08874"/>
    </source>
</evidence>
<reference evidence="2 3" key="1">
    <citation type="submission" date="2020-04" db="EMBL/GenBank/DDBJ databases">
        <title>Genome-Wide Identification of 5-Methylcytosine Sites in Bacterial Genomes By High-Throughput Sequencing of MspJI Restriction Fragments.</title>
        <authorList>
            <person name="Wu V."/>
        </authorList>
    </citation>
    <scope>NUCLEOTIDE SEQUENCE [LARGE SCALE GENOMIC DNA]</scope>
    <source>
        <strain evidence="2 3">S2</strain>
    </source>
</reference>
<dbReference type="InterPro" id="IPR014973">
    <property type="entry name" value="DUF1835"/>
</dbReference>
<evidence type="ECO:0000313" key="3">
    <source>
        <dbReference type="Proteomes" id="UP000501868"/>
    </source>
</evidence>
<dbReference type="Pfam" id="PF08874">
    <property type="entry name" value="DUF1835"/>
    <property type="match status" value="1"/>
</dbReference>
<dbReference type="Proteomes" id="UP000501868">
    <property type="component" value="Chromosome"/>
</dbReference>
<gene>
    <name evidence="2" type="ORF">HFZ78_24315</name>
</gene>
<evidence type="ECO:0000313" key="2">
    <source>
        <dbReference type="EMBL" id="QIZ09425.1"/>
    </source>
</evidence>
<sequence length="321" mass="37559">MIHIVNGDVVGSKLGNLPGDVLVWREMYDFGPLSEDISEENWIHRRASFFEKKLAIPAKLFSRNCKDQNRFLDELPRKKEIVLWFEHDRYDQTMLMYLLNELSKKEYMNLWLVTIDEYEGVEPFYGLGQLSSQQLEGLYYQKKQLVTDEQIIEAITGWRAYTSKNPIDIEKWMASSKEKLPFLKQAFQSHLSFFPSVHTGLNKVETLVLNYLDNNTCSFGELFQSISMQRINDGISDLYFAAMLNELMNGPYPLLECDYPLPNYQNPEPNSKLRLTSHGLDVLSGQKVHCEFVECDWWIGGVFQKENKWFWYGNKLIKKGD</sequence>
<proteinExistence type="predicted"/>
<organism evidence="2 3">
    <name type="scientific">Priestia megaterium</name>
    <name type="common">Bacillus megaterium</name>
    <dbReference type="NCBI Taxonomy" id="1404"/>
    <lineage>
        <taxon>Bacteria</taxon>
        <taxon>Bacillati</taxon>
        <taxon>Bacillota</taxon>
        <taxon>Bacilli</taxon>
        <taxon>Bacillales</taxon>
        <taxon>Bacillaceae</taxon>
        <taxon>Priestia</taxon>
    </lineage>
</organism>